<evidence type="ECO:0000313" key="2">
    <source>
        <dbReference type="EMBL" id="KAF2498746.1"/>
    </source>
</evidence>
<dbReference type="Gene3D" id="3.40.710.10">
    <property type="entry name" value="DD-peptidase/beta-lactamase superfamily"/>
    <property type="match status" value="1"/>
</dbReference>
<dbReference type="EMBL" id="MU004185">
    <property type="protein sequence ID" value="KAF2498746.1"/>
    <property type="molecule type" value="Genomic_DNA"/>
</dbReference>
<dbReference type="InterPro" id="IPR012338">
    <property type="entry name" value="Beta-lactam/transpept-like"/>
</dbReference>
<gene>
    <name evidence="2" type="ORF">BU16DRAFT_558797</name>
</gene>
<name>A0A6A6R2P1_9PEZI</name>
<dbReference type="OrthoDB" id="5946976at2759"/>
<reference evidence="2" key="1">
    <citation type="journal article" date="2020" name="Stud. Mycol.">
        <title>101 Dothideomycetes genomes: a test case for predicting lifestyles and emergence of pathogens.</title>
        <authorList>
            <person name="Haridas S."/>
            <person name="Albert R."/>
            <person name="Binder M."/>
            <person name="Bloem J."/>
            <person name="Labutti K."/>
            <person name="Salamov A."/>
            <person name="Andreopoulos B."/>
            <person name="Baker S."/>
            <person name="Barry K."/>
            <person name="Bills G."/>
            <person name="Bluhm B."/>
            <person name="Cannon C."/>
            <person name="Castanera R."/>
            <person name="Culley D."/>
            <person name="Daum C."/>
            <person name="Ezra D."/>
            <person name="Gonzalez J."/>
            <person name="Henrissat B."/>
            <person name="Kuo A."/>
            <person name="Liang C."/>
            <person name="Lipzen A."/>
            <person name="Lutzoni F."/>
            <person name="Magnuson J."/>
            <person name="Mondo S."/>
            <person name="Nolan M."/>
            <person name="Ohm R."/>
            <person name="Pangilinan J."/>
            <person name="Park H.-J."/>
            <person name="Ramirez L."/>
            <person name="Alfaro M."/>
            <person name="Sun H."/>
            <person name="Tritt A."/>
            <person name="Yoshinaga Y."/>
            <person name="Zwiers L.-H."/>
            <person name="Turgeon B."/>
            <person name="Goodwin S."/>
            <person name="Spatafora J."/>
            <person name="Crous P."/>
            <person name="Grigoriev I."/>
        </authorList>
    </citation>
    <scope>NUCLEOTIDE SEQUENCE</scope>
    <source>
        <strain evidence="2">CBS 269.34</strain>
    </source>
</reference>
<evidence type="ECO:0000259" key="1">
    <source>
        <dbReference type="Pfam" id="PF00144"/>
    </source>
</evidence>
<evidence type="ECO:0000313" key="3">
    <source>
        <dbReference type="Proteomes" id="UP000799750"/>
    </source>
</evidence>
<protein>
    <recommendedName>
        <fullName evidence="1">Beta-lactamase-related domain-containing protein</fullName>
    </recommendedName>
</protein>
<accession>A0A6A6R2P1</accession>
<proteinExistence type="predicted"/>
<sequence length="131" mass="14111">MRSGVDHDDASPAYRRATGLYPLDPPFDYSSANADLMGWVIERVSGKRLLEALSECLWQPIGAESDAAVIVDRSGNARAAAGICATVRDIARLDDGLQAPFAASAEKGEYDRVSTLSRTVRIGLRIETARS</sequence>
<dbReference type="SUPFAM" id="SSF56601">
    <property type="entry name" value="beta-lactamase/transpeptidase-like"/>
    <property type="match status" value="1"/>
</dbReference>
<dbReference type="Pfam" id="PF00144">
    <property type="entry name" value="Beta-lactamase"/>
    <property type="match status" value="1"/>
</dbReference>
<organism evidence="2 3">
    <name type="scientific">Lophium mytilinum</name>
    <dbReference type="NCBI Taxonomy" id="390894"/>
    <lineage>
        <taxon>Eukaryota</taxon>
        <taxon>Fungi</taxon>
        <taxon>Dikarya</taxon>
        <taxon>Ascomycota</taxon>
        <taxon>Pezizomycotina</taxon>
        <taxon>Dothideomycetes</taxon>
        <taxon>Pleosporomycetidae</taxon>
        <taxon>Mytilinidiales</taxon>
        <taxon>Mytilinidiaceae</taxon>
        <taxon>Lophium</taxon>
    </lineage>
</organism>
<dbReference type="Proteomes" id="UP000799750">
    <property type="component" value="Unassembled WGS sequence"/>
</dbReference>
<feature type="domain" description="Beta-lactamase-related" evidence="1">
    <location>
        <begin position="10"/>
        <end position="94"/>
    </location>
</feature>
<keyword evidence="3" id="KW-1185">Reference proteome</keyword>
<dbReference type="AlphaFoldDB" id="A0A6A6R2P1"/>
<dbReference type="InterPro" id="IPR001466">
    <property type="entry name" value="Beta-lactam-related"/>
</dbReference>